<reference evidence="2 3" key="1">
    <citation type="submission" date="2016-04" db="EMBL/GenBank/DDBJ databases">
        <authorList>
            <person name="Evans L.H."/>
            <person name="Alamgir A."/>
            <person name="Owens N."/>
            <person name="Weber N.D."/>
            <person name="Virtaneva K."/>
            <person name="Barbian K."/>
            <person name="Babar A."/>
            <person name="Rosenke K."/>
        </authorList>
    </citation>
    <scope>NUCLEOTIDE SEQUENCE [LARGE SCALE GENOMIC DNA]</scope>
    <source>
        <strain evidence="3">S5(T) (JCM 30642 \VKM B-2941)</strain>
    </source>
</reference>
<dbReference type="Pfam" id="PF01869">
    <property type="entry name" value="BcrAD_BadFG"/>
    <property type="match status" value="1"/>
</dbReference>
<gene>
    <name evidence="2" type="ORF">CSP5_0150</name>
</gene>
<dbReference type="GO" id="GO:0016301">
    <property type="term" value="F:kinase activity"/>
    <property type="evidence" value="ECO:0007669"/>
    <property type="project" value="UniProtKB-KW"/>
</dbReference>
<dbReference type="RefSeq" id="WP_172399366.1">
    <property type="nucleotide sequence ID" value="NZ_LT671858.1"/>
</dbReference>
<dbReference type="InterPro" id="IPR043129">
    <property type="entry name" value="ATPase_NBD"/>
</dbReference>
<evidence type="ECO:0000313" key="3">
    <source>
        <dbReference type="Proteomes" id="UP000195607"/>
    </source>
</evidence>
<dbReference type="PANTHER" id="PTHR43190">
    <property type="entry name" value="N-ACETYL-D-GLUCOSAMINE KINASE"/>
    <property type="match status" value="1"/>
</dbReference>
<dbReference type="EMBL" id="LT671858">
    <property type="protein sequence ID" value="SIM33164.1"/>
    <property type="molecule type" value="Genomic_DNA"/>
</dbReference>
<evidence type="ECO:0000313" key="2">
    <source>
        <dbReference type="EMBL" id="SIM33164.1"/>
    </source>
</evidence>
<sequence length="329" mass="35983">MILSIDGGATKTCALLFDEGSMKLLSVGLAGPSNFTAVPETTASENIRSAIKQIENKSGISKSDKVRIIIGLAGIGDSTEATERGEKMLWSIFQREDLRIENDGFVAYRMSNMFSDGVVFAPGTGSVGMFQKDGKIKRIGGWGWFAGDEGSASWIGKEAIRTAERQMDGILEGTDFVDLVSGHFGEDFKEVVGSLERDRSKRKVALLSPKVVEMARNGEKYAMEIIKNAADYDAMIVNSMLKFFDECPEVSVLGGTMIAGSIIRERISSSVRCKIKFFNGYHVAVGGIVLGLNEQGITPNIAIRDRIIKDLDEIIKNFDHEIRINSLGY</sequence>
<dbReference type="InterPro" id="IPR002731">
    <property type="entry name" value="ATPase_BadF"/>
</dbReference>
<keyword evidence="2" id="KW-0418">Kinase</keyword>
<dbReference type="PANTHER" id="PTHR43190:SF3">
    <property type="entry name" value="N-ACETYL-D-GLUCOSAMINE KINASE"/>
    <property type="match status" value="1"/>
</dbReference>
<dbReference type="AlphaFoldDB" id="A0A1N5SAV0"/>
<organism evidence="2 3">
    <name type="scientific">Cuniculiplasma divulgatum</name>
    <dbReference type="NCBI Taxonomy" id="1673428"/>
    <lineage>
        <taxon>Archaea</taxon>
        <taxon>Methanobacteriati</taxon>
        <taxon>Thermoplasmatota</taxon>
        <taxon>Thermoplasmata</taxon>
        <taxon>Thermoplasmatales</taxon>
        <taxon>Cuniculiplasmataceae</taxon>
        <taxon>Cuniculiplasma</taxon>
    </lineage>
</organism>
<feature type="domain" description="ATPase BadF/BadG/BcrA/BcrD type" evidence="1">
    <location>
        <begin position="5"/>
        <end position="286"/>
    </location>
</feature>
<keyword evidence="2" id="KW-0808">Transferase</keyword>
<dbReference type="SUPFAM" id="SSF53067">
    <property type="entry name" value="Actin-like ATPase domain"/>
    <property type="match status" value="2"/>
</dbReference>
<protein>
    <submittedName>
        <fullName evidence="2">Predicted hexokinase</fullName>
    </submittedName>
</protein>
<dbReference type="GeneID" id="41587458"/>
<name>A0A1N5SAV0_9ARCH</name>
<proteinExistence type="predicted"/>
<dbReference type="Gene3D" id="3.30.420.40">
    <property type="match status" value="2"/>
</dbReference>
<dbReference type="Proteomes" id="UP000195607">
    <property type="component" value="Chromosome I"/>
</dbReference>
<evidence type="ECO:0000259" key="1">
    <source>
        <dbReference type="Pfam" id="PF01869"/>
    </source>
</evidence>
<accession>A0A1N5SAV0</accession>
<dbReference type="InterPro" id="IPR052519">
    <property type="entry name" value="Euk-type_GlcNAc_Kinase"/>
</dbReference>